<feature type="region of interest" description="Disordered" evidence="2">
    <location>
        <begin position="1034"/>
        <end position="1088"/>
    </location>
</feature>
<dbReference type="InterPro" id="IPR000742">
    <property type="entry name" value="EGF"/>
</dbReference>
<feature type="compositionally biased region" description="Low complexity" evidence="2">
    <location>
        <begin position="321"/>
        <end position="333"/>
    </location>
</feature>
<sequence>MNRFHLILLFGLLDIIAGLAEDFHVEQIRAPYVSSIDLGTHMTSGSSALGSELGEFQADFGPYGRSVKHEVHEEHRIVNGEPVYEKRDERRYEDGRLVHHDGHERGDPNTVPNLPVVIVPGSYRSSASRSSSSRFTGGSFGSTEGSSALAGGSYGSGSNYRMSGTHGATGGSLNTIRGNDYRAAGSAAETTDNFENRFSADVQRLRERLHQGTAVIHAPAQTTSVRDEKHHESHFVDGQQVYRRNEERRYEDGRLVHNVADEDGSRSTANIAANAASSQQSTVSRETANAHVRSGSGYETPTDTSYRASYWRPGPQERRVSTTQRQTSSSTSSEYRPRPNRVRITNAGLLTASERPAQVSQETSSTRFVAHSNQPSYRPSYTPARTVERIPQSHQSSSTHIGSNLSQRQLSEATYQLPGSTIPASYRSEYESSSHTGRPQPSETDMQQNYERIGTHSESQSANTERRHSAFYGSGYVQRPQTTTTASPTVSRITDTYSVPYSIRSSSYQPSQFANYSAWSHWRSESPVKVQTTSSSTTQNRYESGANSSQKAGENMQMSVNRNAEAVDTSQQSHTVQQSQHVRALRPGFLYDDHLDHTNEIDRSNDHRSAGTNVVLQTIDTSPSPYSPQHADQNGIITSSTVTGEHRNSNANVAVRPGSTTGISFTVKVGENENVRLNNIDAVNTQIDEERYDISPIVDGTSSFSQADNKVGTTSIGRTASSSELSRYYSTHGQDDRSGSHVIPASGSAYDRAAYITNRTQSTITSQIQPLVSSYKIETRSSRRYLNGKLVSETRLNKYYENGVLVHENKTERSRDEMLTDGVNVGALDLSMDDLAGYGVLDPNAVPLAHSQRFDLKQEKEFVDGNQVYESTHERRFQDGELIHEDHDEKDQAELASLGRTIYNQDDAWLLGIGRGMSGGGYTSNFIENRNYGNSFDTGIQEGYRSGNRQRTGVGETVTINVTPVTKTRKTEIRREQEFQNGQQTYDLRHERQFTDGSLIHEEYSEKGPDELATGAHRDALQDILSGRTLTTASESNYRPASTANSHSQHYQGSSYSTQTQRDSNNYVSEHQRGNSGSTQRGQNTAGINPNAAIESSRVNSQLGTNLLNSGARTFVIGDGGIGNYESLHSASGVSTGSRTSGTQYDGERSEDTENESYSPFGGGTEIQTGSSSYSNEISSSSEASHRGASVGTYGTTGYDAFGNFEAYAGGDRTGGRAISHQREMEVEEHYENGQLVRGREAEKEWKNNELQKHEERVYGQGEAIRGRGTSVQVSPGLTSSSSFGTYGGSAGGSTIFGATGSFGAYSPQSGADYNAQPSVYGSHNGYQSQSSAFNIESSSSGSQGATYGIPGYPGGGIGGVTHRREMEVEEHYENGQLVHGREEEKEWKNDNLLKHERRHYGEEHSAQPSSSALTSTSSSGVSSSRLFHDSVEGQCSARPCNNGASCVTGTRGYLCVCTFGFRGLRCDEAYCPTRY</sequence>
<evidence type="ECO:0000256" key="1">
    <source>
        <dbReference type="PROSITE-ProRule" id="PRU00076"/>
    </source>
</evidence>
<evidence type="ECO:0000256" key="3">
    <source>
        <dbReference type="SAM" id="SignalP"/>
    </source>
</evidence>
<feature type="compositionally biased region" description="Polar residues" evidence="2">
    <location>
        <begin position="539"/>
        <end position="556"/>
    </location>
</feature>
<feature type="non-terminal residue" evidence="6">
    <location>
        <position position="1476"/>
    </location>
</feature>
<dbReference type="RefSeq" id="XP_047740832.1">
    <property type="nucleotide sequence ID" value="XM_047884876.1"/>
</dbReference>
<accession>A0A979FWW9</accession>
<name>A0A979FWW9_HYAAZ</name>
<dbReference type="SMART" id="SM00181">
    <property type="entry name" value="EGF"/>
    <property type="match status" value="1"/>
</dbReference>
<gene>
    <name evidence="6" type="primary">LOC125179291</name>
</gene>
<keyword evidence="5" id="KW-1185">Reference proteome</keyword>
<dbReference type="OrthoDB" id="6356768at2759"/>
<keyword evidence="1" id="KW-0245">EGF-like domain</keyword>
<feature type="compositionally biased region" description="Polar residues" evidence="2">
    <location>
        <begin position="358"/>
        <end position="379"/>
    </location>
</feature>
<feature type="region of interest" description="Disordered" evidence="2">
    <location>
        <begin position="427"/>
        <end position="446"/>
    </location>
</feature>
<dbReference type="SUPFAM" id="SSF57196">
    <property type="entry name" value="EGF/Laminin"/>
    <property type="match status" value="1"/>
</dbReference>
<feature type="compositionally biased region" description="Basic and acidic residues" evidence="2">
    <location>
        <begin position="244"/>
        <end position="265"/>
    </location>
</feature>
<dbReference type="PROSITE" id="PS01186">
    <property type="entry name" value="EGF_2"/>
    <property type="match status" value="1"/>
</dbReference>
<feature type="compositionally biased region" description="Polar residues" evidence="2">
    <location>
        <begin position="392"/>
        <end position="406"/>
    </location>
</feature>
<feature type="compositionally biased region" description="Polar residues" evidence="2">
    <location>
        <begin position="297"/>
        <end position="307"/>
    </location>
</feature>
<feature type="compositionally biased region" description="Low complexity" evidence="2">
    <location>
        <begin position="1407"/>
        <end position="1425"/>
    </location>
</feature>
<dbReference type="PROSITE" id="PS00022">
    <property type="entry name" value="EGF_1"/>
    <property type="match status" value="1"/>
</dbReference>
<feature type="region of interest" description="Disordered" evidence="2">
    <location>
        <begin position="1401"/>
        <end position="1425"/>
    </location>
</feature>
<dbReference type="OMA" id="VYESTHE"/>
<dbReference type="PROSITE" id="PS50026">
    <property type="entry name" value="EGF_3"/>
    <property type="match status" value="1"/>
</dbReference>
<feature type="region of interest" description="Disordered" evidence="2">
    <location>
        <begin position="123"/>
        <end position="148"/>
    </location>
</feature>
<keyword evidence="1" id="KW-1015">Disulfide bond</keyword>
<evidence type="ECO:0000259" key="4">
    <source>
        <dbReference type="PROSITE" id="PS50026"/>
    </source>
</evidence>
<feature type="domain" description="EGF-like" evidence="4">
    <location>
        <begin position="1432"/>
        <end position="1468"/>
    </location>
</feature>
<feature type="signal peptide" evidence="3">
    <location>
        <begin position="1"/>
        <end position="20"/>
    </location>
</feature>
<dbReference type="Gene3D" id="2.10.25.10">
    <property type="entry name" value="Laminin"/>
    <property type="match status" value="1"/>
</dbReference>
<feature type="region of interest" description="Disordered" evidence="2">
    <location>
        <begin position="244"/>
        <end position="406"/>
    </location>
</feature>
<feature type="compositionally biased region" description="Low complexity" evidence="2">
    <location>
        <begin position="1130"/>
        <end position="1143"/>
    </location>
</feature>
<dbReference type="KEGG" id="hazt:125179291"/>
<feature type="compositionally biased region" description="Polar residues" evidence="2">
    <location>
        <begin position="1034"/>
        <end position="1045"/>
    </location>
</feature>
<feature type="compositionally biased region" description="Polar residues" evidence="2">
    <location>
        <begin position="1062"/>
        <end position="1088"/>
    </location>
</feature>
<comment type="caution">
    <text evidence="1">Lacks conserved residue(s) required for the propagation of feature annotation.</text>
</comment>
<feature type="region of interest" description="Disordered" evidence="2">
    <location>
        <begin position="524"/>
        <end position="556"/>
    </location>
</feature>
<dbReference type="Proteomes" id="UP000694843">
    <property type="component" value="Unplaced"/>
</dbReference>
<organism evidence="5 6">
    <name type="scientific">Hyalella azteca</name>
    <name type="common">Amphipod</name>
    <dbReference type="NCBI Taxonomy" id="294128"/>
    <lineage>
        <taxon>Eukaryota</taxon>
        <taxon>Metazoa</taxon>
        <taxon>Ecdysozoa</taxon>
        <taxon>Arthropoda</taxon>
        <taxon>Crustacea</taxon>
        <taxon>Multicrustacea</taxon>
        <taxon>Malacostraca</taxon>
        <taxon>Eumalacostraca</taxon>
        <taxon>Peracarida</taxon>
        <taxon>Amphipoda</taxon>
        <taxon>Senticaudata</taxon>
        <taxon>Talitrida</taxon>
        <taxon>Talitroidea</taxon>
        <taxon>Hyalellidae</taxon>
        <taxon>Hyalella</taxon>
    </lineage>
</organism>
<protein>
    <submittedName>
        <fullName evidence="6">Uncharacterized protein LOC125179291</fullName>
    </submittedName>
</protein>
<evidence type="ECO:0000313" key="5">
    <source>
        <dbReference type="Proteomes" id="UP000694843"/>
    </source>
</evidence>
<feature type="compositionally biased region" description="Polar residues" evidence="2">
    <location>
        <begin position="431"/>
        <end position="446"/>
    </location>
</feature>
<reference evidence="6" key="1">
    <citation type="submission" date="2025-08" db="UniProtKB">
        <authorList>
            <consortium name="RefSeq"/>
        </authorList>
    </citation>
    <scope>IDENTIFICATION</scope>
    <source>
        <tissue evidence="6">Whole organism</tissue>
    </source>
</reference>
<feature type="compositionally biased region" description="Low complexity" evidence="2">
    <location>
        <begin position="1171"/>
        <end position="1183"/>
    </location>
</feature>
<feature type="compositionally biased region" description="Low complexity" evidence="2">
    <location>
        <begin position="1046"/>
        <end position="1061"/>
    </location>
</feature>
<feature type="compositionally biased region" description="Low complexity" evidence="2">
    <location>
        <begin position="266"/>
        <end position="282"/>
    </location>
</feature>
<keyword evidence="3" id="KW-0732">Signal</keyword>
<dbReference type="GeneID" id="125179291"/>
<feature type="chain" id="PRO_5037331858" evidence="3">
    <location>
        <begin position="21"/>
        <end position="1476"/>
    </location>
</feature>
<feature type="region of interest" description="Disordered" evidence="2">
    <location>
        <begin position="1130"/>
        <end position="1189"/>
    </location>
</feature>
<evidence type="ECO:0000313" key="6">
    <source>
        <dbReference type="RefSeq" id="XP_047740832.1"/>
    </source>
</evidence>
<evidence type="ECO:0000256" key="2">
    <source>
        <dbReference type="SAM" id="MobiDB-lite"/>
    </source>
</evidence>
<proteinExistence type="predicted"/>
<feature type="disulfide bond" evidence="1">
    <location>
        <begin position="1458"/>
        <end position="1467"/>
    </location>
</feature>